<dbReference type="Pfam" id="PF08541">
    <property type="entry name" value="ACP_syn_III_C"/>
    <property type="match status" value="1"/>
</dbReference>
<dbReference type="PANTHER" id="PTHR34069:SF2">
    <property type="entry name" value="BETA-KETOACYL-[ACYL-CARRIER-PROTEIN] SYNTHASE III"/>
    <property type="match status" value="1"/>
</dbReference>
<comment type="caution">
    <text evidence="4">The sequence shown here is derived from an EMBL/GenBank/DDBJ whole genome shotgun (WGS) entry which is preliminary data.</text>
</comment>
<keyword evidence="5" id="KW-1185">Reference proteome</keyword>
<gene>
    <name evidence="4" type="ORF">RM572_06605</name>
</gene>
<dbReference type="InterPro" id="IPR016039">
    <property type="entry name" value="Thiolase-like"/>
</dbReference>
<dbReference type="EMBL" id="JAVREQ010000004">
    <property type="protein sequence ID" value="MDT0378449.1"/>
    <property type="molecule type" value="Genomic_DNA"/>
</dbReference>
<dbReference type="Proteomes" id="UP001183414">
    <property type="component" value="Unassembled WGS sequence"/>
</dbReference>
<organism evidence="4 5">
    <name type="scientific">Streptomyces hazeniae</name>
    <dbReference type="NCBI Taxonomy" id="3075538"/>
    <lineage>
        <taxon>Bacteria</taxon>
        <taxon>Bacillati</taxon>
        <taxon>Actinomycetota</taxon>
        <taxon>Actinomycetes</taxon>
        <taxon>Kitasatosporales</taxon>
        <taxon>Streptomycetaceae</taxon>
        <taxon>Streptomyces</taxon>
    </lineage>
</organism>
<keyword evidence="1" id="KW-0808">Transferase</keyword>
<dbReference type="RefSeq" id="WP_311672343.1">
    <property type="nucleotide sequence ID" value="NZ_JAVREQ010000004.1"/>
</dbReference>
<sequence length="345" mass="36665">MRWNDIYVAGLGAHLPQQEHTVEQAVAEGRCDAEEARANGIRAVRVAGPDETGPVMAAAAGRQAVARAGLPDGDYGLVLHACMGHQGQDFWTPAHYVQQETVGGTGMAVEIRQGSNGGLTGVELAAAHLAGRGRPGAALVTTGDAFRMPYFDRWGSDSQQAYGDGAGALVLSSRGGFARLRSTASLSDSSLEPVYRGATGWTDAPFADGSPVDLGARKEAYLLRDEGGYDRVIRQLTKNASEVLQTALDDADASLSDARFFVHANIAESIVRFSFHEQLGVDPATTTYDWGRDYGHMGAGDQIIGIDHVVEARSPQSGDLLVTMGVGVGFMWTVAVLEFLETPQW</sequence>
<evidence type="ECO:0000313" key="4">
    <source>
        <dbReference type="EMBL" id="MDT0378449.1"/>
    </source>
</evidence>
<dbReference type="SUPFAM" id="SSF53901">
    <property type="entry name" value="Thiolase-like"/>
    <property type="match status" value="1"/>
</dbReference>
<dbReference type="PANTHER" id="PTHR34069">
    <property type="entry name" value="3-OXOACYL-[ACYL-CARRIER-PROTEIN] SYNTHASE 3"/>
    <property type="match status" value="1"/>
</dbReference>
<evidence type="ECO:0000256" key="2">
    <source>
        <dbReference type="ARBA" id="ARBA00023315"/>
    </source>
</evidence>
<proteinExistence type="predicted"/>
<feature type="domain" description="Beta-ketoacyl-[acyl-carrier-protein] synthase III C-terminal" evidence="3">
    <location>
        <begin position="248"/>
        <end position="338"/>
    </location>
</feature>
<dbReference type="Gene3D" id="3.40.47.10">
    <property type="match status" value="2"/>
</dbReference>
<protein>
    <submittedName>
        <fullName evidence="4">Ketoacyl-ACP synthase III family protein</fullName>
    </submittedName>
</protein>
<reference evidence="5" key="1">
    <citation type="submission" date="2023-07" db="EMBL/GenBank/DDBJ databases">
        <title>30 novel species of actinomycetes from the DSMZ collection.</title>
        <authorList>
            <person name="Nouioui I."/>
        </authorList>
    </citation>
    <scope>NUCLEOTIDE SEQUENCE [LARGE SCALE GENOMIC DNA]</scope>
    <source>
        <strain evidence="5">DSM 42041</strain>
    </source>
</reference>
<evidence type="ECO:0000259" key="3">
    <source>
        <dbReference type="Pfam" id="PF08541"/>
    </source>
</evidence>
<dbReference type="CDD" id="cd00827">
    <property type="entry name" value="init_cond_enzymes"/>
    <property type="match status" value="1"/>
</dbReference>
<evidence type="ECO:0000313" key="5">
    <source>
        <dbReference type="Proteomes" id="UP001183414"/>
    </source>
</evidence>
<dbReference type="InterPro" id="IPR013747">
    <property type="entry name" value="ACP_syn_III_C"/>
</dbReference>
<keyword evidence="2" id="KW-0012">Acyltransferase</keyword>
<accession>A0ABU2NN96</accession>
<name>A0ABU2NN96_9ACTN</name>
<evidence type="ECO:0000256" key="1">
    <source>
        <dbReference type="ARBA" id="ARBA00022679"/>
    </source>
</evidence>